<evidence type="ECO:0000313" key="7">
    <source>
        <dbReference type="EMBL" id="MBD2777241.1"/>
    </source>
</evidence>
<feature type="transmembrane region" description="Helical" evidence="5">
    <location>
        <begin position="119"/>
        <end position="140"/>
    </location>
</feature>
<keyword evidence="2 5" id="KW-0812">Transmembrane</keyword>
<feature type="transmembrane region" description="Helical" evidence="5">
    <location>
        <begin position="166"/>
        <end position="188"/>
    </location>
</feature>
<feature type="transmembrane region" description="Helical" evidence="5">
    <location>
        <begin position="208"/>
        <end position="225"/>
    </location>
</feature>
<reference evidence="7" key="1">
    <citation type="submission" date="2020-09" db="EMBL/GenBank/DDBJ databases">
        <title>Iningainema tapete sp. nov. (Scytonemataceae, Cyanobacteria) from greenhouses in central Florida (USA) produces two types of nodularin with biosynthetic potential for microcystin-LR and anabaenopeptins.</title>
        <authorList>
            <person name="Berthold D.E."/>
            <person name="Lefler F.W."/>
            <person name="Huang I.-S."/>
            <person name="Abdulla H."/>
            <person name="Zimba P.V."/>
            <person name="Laughinghouse H.D. IV."/>
        </authorList>
    </citation>
    <scope>NUCLEOTIDE SEQUENCE</scope>
    <source>
        <strain evidence="7">BLCCT55</strain>
    </source>
</reference>
<feature type="transmembrane region" description="Helical" evidence="5">
    <location>
        <begin position="23"/>
        <end position="50"/>
    </location>
</feature>
<name>A0A8J7CAL2_9CYAN</name>
<keyword evidence="8" id="KW-1185">Reference proteome</keyword>
<feature type="transmembrane region" description="Helical" evidence="5">
    <location>
        <begin position="253"/>
        <end position="277"/>
    </location>
</feature>
<protein>
    <submittedName>
        <fullName evidence="7">O-antigen ligase family protein</fullName>
    </submittedName>
</protein>
<dbReference type="AlphaFoldDB" id="A0A8J7CAL2"/>
<dbReference type="GO" id="GO:0016020">
    <property type="term" value="C:membrane"/>
    <property type="evidence" value="ECO:0007669"/>
    <property type="project" value="UniProtKB-SubCell"/>
</dbReference>
<evidence type="ECO:0000313" key="8">
    <source>
        <dbReference type="Proteomes" id="UP000629098"/>
    </source>
</evidence>
<dbReference type="Pfam" id="PF04932">
    <property type="entry name" value="Wzy_C"/>
    <property type="match status" value="1"/>
</dbReference>
<feature type="transmembrane region" description="Helical" evidence="5">
    <location>
        <begin position="87"/>
        <end position="107"/>
    </location>
</feature>
<dbReference type="InterPro" id="IPR007016">
    <property type="entry name" value="O-antigen_ligase-rel_domated"/>
</dbReference>
<keyword evidence="4 5" id="KW-0472">Membrane</keyword>
<dbReference type="EMBL" id="JACXAE010000107">
    <property type="protein sequence ID" value="MBD2777241.1"/>
    <property type="molecule type" value="Genomic_DNA"/>
</dbReference>
<keyword evidence="3 5" id="KW-1133">Transmembrane helix</keyword>
<dbReference type="PANTHER" id="PTHR37422">
    <property type="entry name" value="TEICHURONIC ACID BIOSYNTHESIS PROTEIN TUAE"/>
    <property type="match status" value="1"/>
</dbReference>
<evidence type="ECO:0000256" key="1">
    <source>
        <dbReference type="ARBA" id="ARBA00004141"/>
    </source>
</evidence>
<organism evidence="7 8">
    <name type="scientific">Iningainema tapete BLCC-T55</name>
    <dbReference type="NCBI Taxonomy" id="2748662"/>
    <lineage>
        <taxon>Bacteria</taxon>
        <taxon>Bacillati</taxon>
        <taxon>Cyanobacteriota</taxon>
        <taxon>Cyanophyceae</taxon>
        <taxon>Nostocales</taxon>
        <taxon>Scytonemataceae</taxon>
        <taxon>Iningainema tapete</taxon>
    </lineage>
</organism>
<keyword evidence="7" id="KW-0436">Ligase</keyword>
<sequence length="442" mass="49516">MLGTCLKTAFRHPNPSLQSVWNYAQLGLLIFPLSPLLGVVGLGLAILGTWISQRRTIIRRPLNRGFALVSVLLIVTAAFAYDKPVAFLGLFNFLPFFLFFATFSILIQTVAQLRQLSWILVMTSIPVVIIGLGQLFWGWATPQQWEGVFGWAIAPSGNPPGRMASIFMYANTLAGYLVIVFILGLGLWLEAFREATRSRGAGEHSPPLPLIFLTVVMMGNFVALILTNSRNAWAIAIFASLAYAIYQRWHIQVAFVAGVATTVLLAAFAPLPIAQLFRPVVPAFFWARLNDQLYPDRPVALLRKTQWEFAWSLAVQRPWTGWGLRNFTQLYEAKMHIWLGHPHSLFLMLCAEAGLPFTLLFCGLLGWIFLAGVQLLRSKNVETEDKLIFFSYLMVFVAWVLFNTVDITLYDFRLNALSWLLLSGISGVAYSRSPTTFTKSGI</sequence>
<evidence type="ECO:0000256" key="4">
    <source>
        <dbReference type="ARBA" id="ARBA00023136"/>
    </source>
</evidence>
<comment type="subcellular location">
    <subcellularLocation>
        <location evidence="1">Membrane</location>
        <topology evidence="1">Multi-pass membrane protein</topology>
    </subcellularLocation>
</comment>
<feature type="transmembrane region" description="Helical" evidence="5">
    <location>
        <begin position="231"/>
        <end position="246"/>
    </location>
</feature>
<feature type="transmembrane region" description="Helical" evidence="5">
    <location>
        <begin position="387"/>
        <end position="410"/>
    </location>
</feature>
<dbReference type="RefSeq" id="WP_190836308.1">
    <property type="nucleotide sequence ID" value="NZ_CAWPPI010000107.1"/>
</dbReference>
<comment type="caution">
    <text evidence="7">The sequence shown here is derived from an EMBL/GenBank/DDBJ whole genome shotgun (WGS) entry which is preliminary data.</text>
</comment>
<accession>A0A8J7CAL2</accession>
<dbReference type="GO" id="GO:0016874">
    <property type="term" value="F:ligase activity"/>
    <property type="evidence" value="ECO:0007669"/>
    <property type="project" value="UniProtKB-KW"/>
</dbReference>
<feature type="transmembrane region" description="Helical" evidence="5">
    <location>
        <begin position="62"/>
        <end position="81"/>
    </location>
</feature>
<evidence type="ECO:0000256" key="3">
    <source>
        <dbReference type="ARBA" id="ARBA00022989"/>
    </source>
</evidence>
<dbReference type="PANTHER" id="PTHR37422:SF13">
    <property type="entry name" value="LIPOPOLYSACCHARIDE BIOSYNTHESIS PROTEIN PA4999-RELATED"/>
    <property type="match status" value="1"/>
</dbReference>
<evidence type="ECO:0000256" key="2">
    <source>
        <dbReference type="ARBA" id="ARBA00022692"/>
    </source>
</evidence>
<evidence type="ECO:0000256" key="5">
    <source>
        <dbReference type="SAM" id="Phobius"/>
    </source>
</evidence>
<dbReference type="InterPro" id="IPR051533">
    <property type="entry name" value="WaaL-like"/>
</dbReference>
<evidence type="ECO:0000259" key="6">
    <source>
        <dbReference type="Pfam" id="PF04932"/>
    </source>
</evidence>
<proteinExistence type="predicted"/>
<feature type="transmembrane region" description="Helical" evidence="5">
    <location>
        <begin position="345"/>
        <end position="375"/>
    </location>
</feature>
<gene>
    <name evidence="7" type="ORF">ICL16_35645</name>
</gene>
<feature type="domain" description="O-antigen ligase-related" evidence="6">
    <location>
        <begin position="220"/>
        <end position="362"/>
    </location>
</feature>
<dbReference type="Proteomes" id="UP000629098">
    <property type="component" value="Unassembled WGS sequence"/>
</dbReference>